<dbReference type="Proteomes" id="UP000641625">
    <property type="component" value="Unassembled WGS sequence"/>
</dbReference>
<dbReference type="AlphaFoldDB" id="A0A847U7X6"/>
<gene>
    <name evidence="2" type="ORF">GOC77_14030</name>
</gene>
<name>A0A847U7X6_HALAR</name>
<evidence type="ECO:0000313" key="3">
    <source>
        <dbReference type="Proteomes" id="UP000641625"/>
    </source>
</evidence>
<organism evidence="2 3">
    <name type="scientific">Haloarcula argentinensis</name>
    <dbReference type="NCBI Taxonomy" id="43776"/>
    <lineage>
        <taxon>Archaea</taxon>
        <taxon>Methanobacteriati</taxon>
        <taxon>Methanobacteriota</taxon>
        <taxon>Stenosarchaea group</taxon>
        <taxon>Halobacteria</taxon>
        <taxon>Halobacteriales</taxon>
        <taxon>Haloarculaceae</taxon>
        <taxon>Haloarcula</taxon>
    </lineage>
</organism>
<proteinExistence type="predicted"/>
<sequence>MNADQDQAPDWTPDADDPRPPITVEAVICEDASDTAYFYDTYGPVDSVEDEWMQARTSDLLELGAMR</sequence>
<dbReference type="RefSeq" id="WP_170097806.1">
    <property type="nucleotide sequence ID" value="NZ_WOWA01000007.1"/>
</dbReference>
<evidence type="ECO:0000313" key="2">
    <source>
        <dbReference type="EMBL" id="NLV14382.1"/>
    </source>
</evidence>
<protein>
    <submittedName>
        <fullName evidence="2">Uncharacterized protein</fullName>
    </submittedName>
</protein>
<accession>A0A847U7X6</accession>
<evidence type="ECO:0000256" key="1">
    <source>
        <dbReference type="SAM" id="MobiDB-lite"/>
    </source>
</evidence>
<reference evidence="2" key="1">
    <citation type="submission" date="2019-12" db="EMBL/GenBank/DDBJ databases">
        <title>Whole genome sequencing of Haloarcula argentinensis strain pws5.</title>
        <authorList>
            <person name="Verma D.K."/>
            <person name="Gopal K."/>
            <person name="Prasad E.S."/>
        </authorList>
    </citation>
    <scope>NUCLEOTIDE SEQUENCE</scope>
    <source>
        <strain evidence="2">Pws5</strain>
    </source>
</reference>
<dbReference type="EMBL" id="WOWA01000007">
    <property type="protein sequence ID" value="NLV14382.1"/>
    <property type="molecule type" value="Genomic_DNA"/>
</dbReference>
<feature type="region of interest" description="Disordered" evidence="1">
    <location>
        <begin position="1"/>
        <end position="21"/>
    </location>
</feature>
<comment type="caution">
    <text evidence="2">The sequence shown here is derived from an EMBL/GenBank/DDBJ whole genome shotgun (WGS) entry which is preliminary data.</text>
</comment>